<feature type="transmembrane region" description="Helical" evidence="1">
    <location>
        <begin position="43"/>
        <end position="73"/>
    </location>
</feature>
<gene>
    <name evidence="2" type="ORF">UV59_C0004G0036</name>
</gene>
<keyword evidence="1" id="KW-0472">Membrane</keyword>
<accession>A0A0G1FGA9</accession>
<proteinExistence type="predicted"/>
<dbReference type="AlphaFoldDB" id="A0A0G1FGA9"/>
<reference evidence="2 3" key="1">
    <citation type="journal article" date="2015" name="Nature">
        <title>rRNA introns, odd ribosomes, and small enigmatic genomes across a large radiation of phyla.</title>
        <authorList>
            <person name="Brown C.T."/>
            <person name="Hug L.A."/>
            <person name="Thomas B.C."/>
            <person name="Sharon I."/>
            <person name="Castelle C.J."/>
            <person name="Singh A."/>
            <person name="Wilkins M.J."/>
            <person name="Williams K.H."/>
            <person name="Banfield J.F."/>
        </authorList>
    </citation>
    <scope>NUCLEOTIDE SEQUENCE [LARGE SCALE GENOMIC DNA]</scope>
</reference>
<organism evidence="2 3">
    <name type="scientific">Candidatus Gottesmanbacteria bacterium GW2011_GWA1_43_11</name>
    <dbReference type="NCBI Taxonomy" id="1618436"/>
    <lineage>
        <taxon>Bacteria</taxon>
        <taxon>Candidatus Gottesmaniibacteriota</taxon>
    </lineage>
</organism>
<evidence type="ECO:0000256" key="1">
    <source>
        <dbReference type="SAM" id="Phobius"/>
    </source>
</evidence>
<evidence type="ECO:0000313" key="2">
    <source>
        <dbReference type="EMBL" id="KKS85888.1"/>
    </source>
</evidence>
<feature type="transmembrane region" description="Helical" evidence="1">
    <location>
        <begin position="139"/>
        <end position="156"/>
    </location>
</feature>
<dbReference type="STRING" id="1618436.UV59_C0004G0036"/>
<dbReference type="EMBL" id="LCFB01000004">
    <property type="protein sequence ID" value="KKS85888.1"/>
    <property type="molecule type" value="Genomic_DNA"/>
</dbReference>
<evidence type="ECO:0000313" key="3">
    <source>
        <dbReference type="Proteomes" id="UP000034543"/>
    </source>
</evidence>
<feature type="transmembrane region" description="Helical" evidence="1">
    <location>
        <begin position="222"/>
        <end position="241"/>
    </location>
</feature>
<protein>
    <submittedName>
        <fullName evidence="2">Uncharacterized protein</fullName>
    </submittedName>
</protein>
<comment type="caution">
    <text evidence="2">The sequence shown here is derived from an EMBL/GenBank/DDBJ whole genome shotgun (WGS) entry which is preliminary data.</text>
</comment>
<keyword evidence="1" id="KW-0812">Transmembrane</keyword>
<keyword evidence="1" id="KW-1133">Transmembrane helix</keyword>
<feature type="transmembrane region" description="Helical" evidence="1">
    <location>
        <begin position="168"/>
        <end position="185"/>
    </location>
</feature>
<feature type="transmembrane region" description="Helical" evidence="1">
    <location>
        <begin position="80"/>
        <end position="102"/>
    </location>
</feature>
<name>A0A0G1FGA9_9BACT</name>
<sequence length="286" mass="32058">MSPFFLQPTSSTAFEPALSHQVAFFLFSLLLYLSHTVNLSNKLLLIIGIVSGFFIITRLPDTFLLLAPFTILFMRIKKPIAISSMLIIIGGSCVGLLSQLWVQRQLFGSPFVNPYLTGNQGRFTFNLISLTAPLLSVERGLFTWTPVLLLALYGLWSSRKKKKLKVEAWVGLVTFTLFSLYIGLWNGGLSAGYGNRLFFSTLPFFALGMAWVLKKLSLRSRMAVIGMFAMWNILLLGQFFFDGKRLVLGEGLTLTNFISGQFTVNAQIIDSFMRHGLRETLEKATL</sequence>
<feature type="transmembrane region" description="Helical" evidence="1">
    <location>
        <begin position="197"/>
        <end position="213"/>
    </location>
</feature>
<dbReference type="Proteomes" id="UP000034543">
    <property type="component" value="Unassembled WGS sequence"/>
</dbReference>